<reference evidence="1 2" key="1">
    <citation type="submission" date="2020-10" db="EMBL/GenBank/DDBJ databases">
        <title>Streptomyces chromofuscus complate genome analysis.</title>
        <authorList>
            <person name="Anwar N."/>
        </authorList>
    </citation>
    <scope>NUCLEOTIDE SEQUENCE [LARGE SCALE GENOMIC DNA]</scope>
    <source>
        <strain evidence="1 2">DSM 40273</strain>
    </source>
</reference>
<keyword evidence="2" id="KW-1185">Reference proteome</keyword>
<dbReference type="Proteomes" id="UP000594008">
    <property type="component" value="Chromosome"/>
</dbReference>
<organism evidence="1 2">
    <name type="scientific">Streptomyces chromofuscus</name>
    <dbReference type="NCBI Taxonomy" id="42881"/>
    <lineage>
        <taxon>Bacteria</taxon>
        <taxon>Bacillati</taxon>
        <taxon>Actinomycetota</taxon>
        <taxon>Actinomycetes</taxon>
        <taxon>Kitasatosporales</taxon>
        <taxon>Streptomycetaceae</taxon>
        <taxon>Streptomyces</taxon>
    </lineage>
</organism>
<gene>
    <name evidence="1" type="ORF">IPT68_04080</name>
</gene>
<protein>
    <recommendedName>
        <fullName evidence="3">Lipoprotein</fullName>
    </recommendedName>
</protein>
<dbReference type="PROSITE" id="PS51257">
    <property type="entry name" value="PROKAR_LIPOPROTEIN"/>
    <property type="match status" value="1"/>
</dbReference>
<evidence type="ECO:0000313" key="2">
    <source>
        <dbReference type="Proteomes" id="UP000594008"/>
    </source>
</evidence>
<dbReference type="KEGG" id="schf:IPT68_04080"/>
<evidence type="ECO:0000313" key="1">
    <source>
        <dbReference type="EMBL" id="QOV45160.1"/>
    </source>
</evidence>
<dbReference type="RefSeq" id="WP_189701216.1">
    <property type="nucleotide sequence ID" value="NZ_BMTA01000025.1"/>
</dbReference>
<dbReference type="EMBL" id="CP063374">
    <property type="protein sequence ID" value="QOV45160.1"/>
    <property type="molecule type" value="Genomic_DNA"/>
</dbReference>
<evidence type="ECO:0008006" key="3">
    <source>
        <dbReference type="Google" id="ProtNLM"/>
    </source>
</evidence>
<accession>A0A7M2T926</accession>
<proteinExistence type="predicted"/>
<dbReference type="AlphaFoldDB" id="A0A7M2T926"/>
<sequence length="163" mass="17332">MNAVRRSRMPTAHGWPHGLAAAALAGCAALALIAWGTSFPRDADDTGDDRVGAGRTCRSALPSDQELSCGTYGFGDLRYLCPTPDKPRHCATTTGVRVRNTGPSTVYVTVIHGARQGERRQGPEREIAPGRTADLRPGKGHLLFDLTLRGTGPVKSLTVVSVR</sequence>
<name>A0A7M2T926_STRCW</name>